<gene>
    <name evidence="1" type="ORF">K2173_018724</name>
</gene>
<dbReference type="InterPro" id="IPR036691">
    <property type="entry name" value="Endo/exonu/phosph_ase_sf"/>
</dbReference>
<keyword evidence="2" id="KW-1185">Reference proteome</keyword>
<evidence type="ECO:0008006" key="3">
    <source>
        <dbReference type="Google" id="ProtNLM"/>
    </source>
</evidence>
<protein>
    <recommendedName>
        <fullName evidence="3">Endonuclease/exonuclease/phosphatase</fullName>
    </recommendedName>
</protein>
<accession>A0AAV8SAP5</accession>
<sequence>MLSALVWNVRGIGNLASIRRLKKLCRIYAISCIILLEPFIEQQIGNASWMVGGDFNVIARLIECVGAAHPDLGSMVDFVEFLSQSVLQELSTAGGRFTWVGVRSRGLPSSFKFQNMWIRHPTFQSTVAASWEMPQEGYGMYRFSRKLRRLKEVLKHWNKDVFGNVFDRVRQAEATVKSLEQIFDSTQADVDLVNLKSSQANLFQALAAEEDFWRQKARAKWLQEGDRNTQFFHSSVLAKRSRLHISKLKNDQGDWMEDSHTLK</sequence>
<proteinExistence type="predicted"/>
<dbReference type="Proteomes" id="UP001159364">
    <property type="component" value="Linkage Group LG12"/>
</dbReference>
<evidence type="ECO:0000313" key="2">
    <source>
        <dbReference type="Proteomes" id="UP001159364"/>
    </source>
</evidence>
<reference evidence="1 2" key="1">
    <citation type="submission" date="2021-09" db="EMBL/GenBank/DDBJ databases">
        <title>Genomic insights and catalytic innovation underlie evolution of tropane alkaloids biosynthesis.</title>
        <authorList>
            <person name="Wang Y.-J."/>
            <person name="Tian T."/>
            <person name="Huang J.-P."/>
            <person name="Huang S.-X."/>
        </authorList>
    </citation>
    <scope>NUCLEOTIDE SEQUENCE [LARGE SCALE GENOMIC DNA]</scope>
    <source>
        <strain evidence="1">KIB-2018</strain>
        <tissue evidence="1">Leaf</tissue>
    </source>
</reference>
<evidence type="ECO:0000313" key="1">
    <source>
        <dbReference type="EMBL" id="KAJ8749245.1"/>
    </source>
</evidence>
<dbReference type="EMBL" id="JAIWQS010000012">
    <property type="protein sequence ID" value="KAJ8749245.1"/>
    <property type="molecule type" value="Genomic_DNA"/>
</dbReference>
<dbReference type="SUPFAM" id="SSF56219">
    <property type="entry name" value="DNase I-like"/>
    <property type="match status" value="1"/>
</dbReference>
<comment type="caution">
    <text evidence="1">The sequence shown here is derived from an EMBL/GenBank/DDBJ whole genome shotgun (WGS) entry which is preliminary data.</text>
</comment>
<name>A0AAV8SAP5_9ROSI</name>
<dbReference type="AlphaFoldDB" id="A0AAV8SAP5"/>
<dbReference type="PANTHER" id="PTHR33710">
    <property type="entry name" value="BNAC02G09200D PROTEIN"/>
    <property type="match status" value="1"/>
</dbReference>
<dbReference type="PANTHER" id="PTHR33710:SF71">
    <property type="entry name" value="ENDONUCLEASE_EXONUCLEASE_PHOSPHATASE DOMAIN-CONTAINING PROTEIN"/>
    <property type="match status" value="1"/>
</dbReference>
<organism evidence="1 2">
    <name type="scientific">Erythroxylum novogranatense</name>
    <dbReference type="NCBI Taxonomy" id="1862640"/>
    <lineage>
        <taxon>Eukaryota</taxon>
        <taxon>Viridiplantae</taxon>
        <taxon>Streptophyta</taxon>
        <taxon>Embryophyta</taxon>
        <taxon>Tracheophyta</taxon>
        <taxon>Spermatophyta</taxon>
        <taxon>Magnoliopsida</taxon>
        <taxon>eudicotyledons</taxon>
        <taxon>Gunneridae</taxon>
        <taxon>Pentapetalae</taxon>
        <taxon>rosids</taxon>
        <taxon>fabids</taxon>
        <taxon>Malpighiales</taxon>
        <taxon>Erythroxylaceae</taxon>
        <taxon>Erythroxylum</taxon>
    </lineage>
</organism>